<reference evidence="7" key="1">
    <citation type="journal article" date="2020" name="Stud. Mycol.">
        <title>101 Dothideomycetes genomes: a test case for predicting lifestyles and emergence of pathogens.</title>
        <authorList>
            <person name="Haridas S."/>
            <person name="Albert R."/>
            <person name="Binder M."/>
            <person name="Bloem J."/>
            <person name="Labutti K."/>
            <person name="Salamov A."/>
            <person name="Andreopoulos B."/>
            <person name="Baker S."/>
            <person name="Barry K."/>
            <person name="Bills G."/>
            <person name="Bluhm B."/>
            <person name="Cannon C."/>
            <person name="Castanera R."/>
            <person name="Culley D."/>
            <person name="Daum C."/>
            <person name="Ezra D."/>
            <person name="Gonzalez J."/>
            <person name="Henrissat B."/>
            <person name="Kuo A."/>
            <person name="Liang C."/>
            <person name="Lipzen A."/>
            <person name="Lutzoni F."/>
            <person name="Magnuson J."/>
            <person name="Mondo S."/>
            <person name="Nolan M."/>
            <person name="Ohm R."/>
            <person name="Pangilinan J."/>
            <person name="Park H.-J."/>
            <person name="Ramirez L."/>
            <person name="Alfaro M."/>
            <person name="Sun H."/>
            <person name="Tritt A."/>
            <person name="Yoshinaga Y."/>
            <person name="Zwiers L.-H."/>
            <person name="Turgeon B."/>
            <person name="Goodwin S."/>
            <person name="Spatafora J."/>
            <person name="Crous P."/>
            <person name="Grigoriev I."/>
        </authorList>
    </citation>
    <scope>NUCLEOTIDE SEQUENCE</scope>
    <source>
        <strain evidence="7">CBS 119925</strain>
    </source>
</reference>
<dbReference type="InterPro" id="IPR024758">
    <property type="entry name" value="Inp1"/>
</dbReference>
<comment type="function">
    <text evidence="1">Required for peroxisome inheritance.</text>
</comment>
<evidence type="ECO:0000256" key="6">
    <source>
        <dbReference type="SAM" id="MobiDB-lite"/>
    </source>
</evidence>
<dbReference type="AlphaFoldDB" id="A0A6A6VCU3"/>
<feature type="compositionally biased region" description="Basic and acidic residues" evidence="6">
    <location>
        <begin position="309"/>
        <end position="319"/>
    </location>
</feature>
<evidence type="ECO:0000256" key="3">
    <source>
        <dbReference type="ARBA" id="ARBA00010707"/>
    </source>
</evidence>
<comment type="similarity">
    <text evidence="3">Belongs to the INP1 family.</text>
</comment>
<evidence type="ECO:0000256" key="4">
    <source>
        <dbReference type="ARBA" id="ARBA00021397"/>
    </source>
</evidence>
<dbReference type="GO" id="GO:0045033">
    <property type="term" value="P:peroxisome inheritance"/>
    <property type="evidence" value="ECO:0007669"/>
    <property type="project" value="InterPro"/>
</dbReference>
<evidence type="ECO:0000313" key="7">
    <source>
        <dbReference type="EMBL" id="KAF2746937.1"/>
    </source>
</evidence>
<feature type="compositionally biased region" description="Polar residues" evidence="6">
    <location>
        <begin position="393"/>
        <end position="415"/>
    </location>
</feature>
<dbReference type="Proteomes" id="UP000799440">
    <property type="component" value="Unassembled WGS sequence"/>
</dbReference>
<protein>
    <recommendedName>
        <fullName evidence="4">Inheritance of peroxisomes protein 1</fullName>
    </recommendedName>
</protein>
<dbReference type="EMBL" id="MU006575">
    <property type="protein sequence ID" value="KAF2746937.1"/>
    <property type="molecule type" value="Genomic_DNA"/>
</dbReference>
<name>A0A6A6VCU3_9PLEO</name>
<evidence type="ECO:0000313" key="8">
    <source>
        <dbReference type="Proteomes" id="UP000799440"/>
    </source>
</evidence>
<organism evidence="7 8">
    <name type="scientific">Sporormia fimetaria CBS 119925</name>
    <dbReference type="NCBI Taxonomy" id="1340428"/>
    <lineage>
        <taxon>Eukaryota</taxon>
        <taxon>Fungi</taxon>
        <taxon>Dikarya</taxon>
        <taxon>Ascomycota</taxon>
        <taxon>Pezizomycotina</taxon>
        <taxon>Dothideomycetes</taxon>
        <taxon>Pleosporomycetidae</taxon>
        <taxon>Pleosporales</taxon>
        <taxon>Sporormiaceae</taxon>
        <taxon>Sporormia</taxon>
    </lineage>
</organism>
<gene>
    <name evidence="7" type="ORF">M011DRAFT_403646</name>
</gene>
<feature type="compositionally biased region" description="Basic and acidic residues" evidence="6">
    <location>
        <begin position="198"/>
        <end position="207"/>
    </location>
</feature>
<dbReference type="Pfam" id="PF12634">
    <property type="entry name" value="Inp1"/>
    <property type="match status" value="1"/>
</dbReference>
<dbReference type="OrthoDB" id="4097008at2759"/>
<accession>A0A6A6VCU3</accession>
<feature type="compositionally biased region" description="Low complexity" evidence="6">
    <location>
        <begin position="439"/>
        <end position="455"/>
    </location>
</feature>
<sequence length="588" mass="64411">MSSGSNAASRRYFTLPARLGPRPQPSITSSAASDGIETLFTCPSCKIVSFTASNTSGSASGTQRLAARDAENPASFSYKSSTERTLAVGALRIYRVTASNVSFLNSGNLLHTIFPRSQCWCVDNQSTFVLRIRQDSYYRIELRYDTDEDKQKAEDLKKVLAQVLHYEKKRCPFTRDFEVELPDRPPTPPRPRTASRVPPEKAKKWLFDKTWMPEGGPRSSTPVRDAVYPRTRSPSLASATGHDTVVSGNSKHSEERPLAPPTIQRRPAPSPSVRERAKSFQAQLSTTAPLRPHATPLPSISPKVTASKPETDSTPDHTPNEPQETMETLSLVSSTESFQTASPRSPSPEFVDAEAELINPWAEDLKPKAEGQEEKDRGRTRHRKQLSDITVKPAQSPTQENASPHSPATSDSIKTPTIPVPIRSAPSTPPLTNDSDSETPSLHTTPSISTPPTAIPLKRLTGASQKRAFSPLPNSQNNFRPSTSHAPSKVFTAAFVRKTCELLLGPPAHLVTLMLKIAAKISAGATDALRFRTYRVRHKEGMPGEWESSDGEGDFDEDDFGIPLRNLSDASVGAEGGVKRRGYEREVE</sequence>
<keyword evidence="8" id="KW-1185">Reference proteome</keyword>
<keyword evidence="5" id="KW-0472">Membrane</keyword>
<proteinExistence type="inferred from homology"/>
<evidence type="ECO:0000256" key="5">
    <source>
        <dbReference type="ARBA" id="ARBA00023136"/>
    </source>
</evidence>
<evidence type="ECO:0000256" key="1">
    <source>
        <dbReference type="ARBA" id="ARBA00003594"/>
    </source>
</evidence>
<evidence type="ECO:0000256" key="2">
    <source>
        <dbReference type="ARBA" id="ARBA00004421"/>
    </source>
</evidence>
<feature type="compositionally biased region" description="Polar residues" evidence="6">
    <location>
        <begin position="320"/>
        <end position="344"/>
    </location>
</feature>
<feature type="region of interest" description="Disordered" evidence="6">
    <location>
        <begin position="178"/>
        <end position="455"/>
    </location>
</feature>
<dbReference type="GO" id="GO:0005780">
    <property type="term" value="C:extrinsic component of intraperoxisomal membrane"/>
    <property type="evidence" value="ECO:0007669"/>
    <property type="project" value="InterPro"/>
</dbReference>
<feature type="compositionally biased region" description="Basic and acidic residues" evidence="6">
    <location>
        <begin position="363"/>
        <end position="377"/>
    </location>
</feature>
<comment type="subcellular location">
    <subcellularLocation>
        <location evidence="2">Peroxisome membrane</location>
        <topology evidence="2">Peripheral membrane protein</topology>
    </subcellularLocation>
</comment>